<dbReference type="InterPro" id="IPR002347">
    <property type="entry name" value="SDR_fam"/>
</dbReference>
<keyword evidence="3" id="KW-1185">Reference proteome</keyword>
<dbReference type="PANTHER" id="PTHR43544:SF32">
    <property type="entry name" value="CHAIN DEHYDROGENASE, PUTATIVE (AFU_ORTHOLOGUE AFUA_5G01530)-RELATED"/>
    <property type="match status" value="1"/>
</dbReference>
<dbReference type="GO" id="GO:0005737">
    <property type="term" value="C:cytoplasm"/>
    <property type="evidence" value="ECO:0007669"/>
    <property type="project" value="TreeGrafter"/>
</dbReference>
<name>A0A8H5X3H1_9HYPO</name>
<gene>
    <name evidence="2" type="ORF">FDENT_8625</name>
</gene>
<dbReference type="Gene3D" id="3.40.50.720">
    <property type="entry name" value="NAD(P)-binding Rossmann-like Domain"/>
    <property type="match status" value="1"/>
</dbReference>
<dbReference type="PRINTS" id="PR00081">
    <property type="entry name" value="GDHRDH"/>
</dbReference>
<dbReference type="InterPro" id="IPR036291">
    <property type="entry name" value="NAD(P)-bd_dom_sf"/>
</dbReference>
<proteinExistence type="inferred from homology"/>
<protein>
    <submittedName>
        <fullName evidence="2">Short chain dehydrogenase</fullName>
    </submittedName>
</protein>
<dbReference type="GO" id="GO:0016491">
    <property type="term" value="F:oxidoreductase activity"/>
    <property type="evidence" value="ECO:0007669"/>
    <property type="project" value="TreeGrafter"/>
</dbReference>
<dbReference type="PANTHER" id="PTHR43544">
    <property type="entry name" value="SHORT-CHAIN DEHYDROGENASE/REDUCTASE"/>
    <property type="match status" value="1"/>
</dbReference>
<accession>A0A8H5X3H1</accession>
<dbReference type="GO" id="GO:0019748">
    <property type="term" value="P:secondary metabolic process"/>
    <property type="evidence" value="ECO:0007669"/>
    <property type="project" value="TreeGrafter"/>
</dbReference>
<evidence type="ECO:0000313" key="3">
    <source>
        <dbReference type="Proteomes" id="UP000562682"/>
    </source>
</evidence>
<evidence type="ECO:0000313" key="2">
    <source>
        <dbReference type="EMBL" id="KAF5679759.1"/>
    </source>
</evidence>
<organism evidence="2 3">
    <name type="scientific">Fusarium denticulatum</name>
    <dbReference type="NCBI Taxonomy" id="48507"/>
    <lineage>
        <taxon>Eukaryota</taxon>
        <taxon>Fungi</taxon>
        <taxon>Dikarya</taxon>
        <taxon>Ascomycota</taxon>
        <taxon>Pezizomycotina</taxon>
        <taxon>Sordariomycetes</taxon>
        <taxon>Hypocreomycetidae</taxon>
        <taxon>Hypocreales</taxon>
        <taxon>Nectriaceae</taxon>
        <taxon>Fusarium</taxon>
        <taxon>Fusarium fujikuroi species complex</taxon>
    </lineage>
</organism>
<dbReference type="AlphaFoldDB" id="A0A8H5X3H1"/>
<evidence type="ECO:0000256" key="1">
    <source>
        <dbReference type="ARBA" id="ARBA00006484"/>
    </source>
</evidence>
<dbReference type="SUPFAM" id="SSF51735">
    <property type="entry name" value="NAD(P)-binding Rossmann-fold domains"/>
    <property type="match status" value="1"/>
</dbReference>
<dbReference type="InterPro" id="IPR051468">
    <property type="entry name" value="Fungal_SecMetab_SDRs"/>
</dbReference>
<reference evidence="2 3" key="1">
    <citation type="submission" date="2020-05" db="EMBL/GenBank/DDBJ databases">
        <title>Identification and distribution of gene clusters putatively required for synthesis of sphingolipid metabolism inhibitors in phylogenetically diverse species of the filamentous fungus Fusarium.</title>
        <authorList>
            <person name="Kim H.-S."/>
            <person name="Busman M."/>
            <person name="Brown D.W."/>
            <person name="Divon H."/>
            <person name="Uhlig S."/>
            <person name="Proctor R.H."/>
        </authorList>
    </citation>
    <scope>NUCLEOTIDE SEQUENCE [LARGE SCALE GENOMIC DNA]</scope>
    <source>
        <strain evidence="2 3">NRRL 25311</strain>
    </source>
</reference>
<sequence length="283" mass="30697">MRVPTTKTIVLITGANSGLDNFVIGFETAKVIFSRSEPCHILIGCRGSLDRAEDAIARLRNLSPSSTSSAEPLSIDISCDESINAAFKYVEQKHGRVDVLVNNAGLDLGMAVKSGQICVREGWNQTYDVNVTGTHLFTQTFAPLLLASQAEQPRLVFITSGLSSISEHAAGSSPKYMRAPAGWPKPESPWFAYRVSKTAMNMLVVEWARLLRDDGVAVFNVSPGFLNTGLGNDRTTGREVNKAAMGALDPAIGAGFCADVIQGKRDEQVWPTKVIRKDTLQPW</sequence>
<dbReference type="EMBL" id="JAAOAK010000252">
    <property type="protein sequence ID" value="KAF5679759.1"/>
    <property type="molecule type" value="Genomic_DNA"/>
</dbReference>
<comment type="similarity">
    <text evidence="1">Belongs to the short-chain dehydrogenases/reductases (SDR) family.</text>
</comment>
<dbReference type="Pfam" id="PF00106">
    <property type="entry name" value="adh_short"/>
    <property type="match status" value="1"/>
</dbReference>
<dbReference type="Proteomes" id="UP000562682">
    <property type="component" value="Unassembled WGS sequence"/>
</dbReference>
<comment type="caution">
    <text evidence="2">The sequence shown here is derived from an EMBL/GenBank/DDBJ whole genome shotgun (WGS) entry which is preliminary data.</text>
</comment>